<reference evidence="1 2" key="1">
    <citation type="journal article" date="2020" name="Nature">
        <title>Isolation of an archaeon at the prokaryote-eukaryote interface.</title>
        <authorList>
            <person name="Imachi H."/>
            <person name="Nobu M.K."/>
            <person name="Nakahara N."/>
            <person name="Morono Y."/>
            <person name="Ogawara M."/>
            <person name="Takaki Y."/>
            <person name="Takano Y."/>
            <person name="Uematsu K."/>
            <person name="Ikuta T."/>
            <person name="Ito M."/>
            <person name="Matsui Y."/>
            <person name="Miyazaki M."/>
            <person name="Murata K."/>
            <person name="Saito Y."/>
            <person name="Sakai S."/>
            <person name="Song C."/>
            <person name="Tasumi E."/>
            <person name="Yamanaka Y."/>
            <person name="Yamaguchi T."/>
            <person name="Kamagata Y."/>
            <person name="Tamaki H."/>
            <person name="Takai K."/>
        </authorList>
    </citation>
    <scope>NUCLEOTIDE SEQUENCE [LARGE SCALE GENOMIC DNA]</scope>
    <source>
        <strain evidence="1 2">MK-D1</strain>
    </source>
</reference>
<evidence type="ECO:0000313" key="2">
    <source>
        <dbReference type="Proteomes" id="UP000321408"/>
    </source>
</evidence>
<keyword evidence="2" id="KW-1185">Reference proteome</keyword>
<evidence type="ECO:0000313" key="1">
    <source>
        <dbReference type="EMBL" id="QEE14532.1"/>
    </source>
</evidence>
<protein>
    <submittedName>
        <fullName evidence="1">Uncharacterized protein</fullName>
    </submittedName>
</protein>
<dbReference type="KEGG" id="psyt:DSAG12_00345"/>
<sequence>MTEDHTTLDLEYDRMLLEDVFDSPNLRYVSLYMYIIRKDLFQDLLDDDVIEQFETITSLDEPTVEDITRICTGDFIKALFQYKMITNLRSYEIFQSKGNDFKIRFAKGLNLTHDELSESEEEVHIFFNEAYLERILNPIIPEMTQTRIHESLERLRAMMCPKSSMIHELVHKYGDFYVIDDDFYYIIEEFGNPYQALRIELMIRAMSSKYKEIESNINEVLKQYDSSIVKAPIMKKLKQAKEKGKEDYVKYLIDKSRKKTLPHKFWVEFPDIEIPDNYVKWKDSLNQLFNLKLKFIDIDLKMDELRAHYSGKNQKMTYLKFIQKSTYDEDNISERIKTLLIEARNSLKEVSENLEKYPKKEMKLLNLDIERMIIEKGLDEEED</sequence>
<dbReference type="Proteomes" id="UP000321408">
    <property type="component" value="Chromosome"/>
</dbReference>
<accession>A0A5B9D671</accession>
<reference evidence="1 2" key="2">
    <citation type="journal article" date="2024" name="Int. J. Syst. Evol. Microbiol.">
        <title>Promethearchaeum syntrophicum gen. nov., sp. nov., an anaerobic, obligately syntrophic archaeon, the first isolate of the lineage 'Asgard' archaea, and proposal of the new archaeal phylum Promethearchaeota phyl. nov. and kingdom Promethearchaeati regn. nov.</title>
        <authorList>
            <person name="Imachi H."/>
            <person name="Nobu M.K."/>
            <person name="Kato S."/>
            <person name="Takaki Y."/>
            <person name="Miyazaki M."/>
            <person name="Miyata M."/>
            <person name="Ogawara M."/>
            <person name="Saito Y."/>
            <person name="Sakai S."/>
            <person name="Tahara Y.O."/>
            <person name="Takano Y."/>
            <person name="Tasumi E."/>
            <person name="Uematsu K."/>
            <person name="Yoshimura T."/>
            <person name="Itoh T."/>
            <person name="Ohkuma M."/>
            <person name="Takai K."/>
        </authorList>
    </citation>
    <scope>NUCLEOTIDE SEQUENCE [LARGE SCALE GENOMIC DNA]</scope>
    <source>
        <strain evidence="1 2">MK-D1</strain>
    </source>
</reference>
<dbReference type="AlphaFoldDB" id="A0A5B9D671"/>
<dbReference type="EMBL" id="CP042905">
    <property type="protein sequence ID" value="QEE14532.1"/>
    <property type="molecule type" value="Genomic_DNA"/>
</dbReference>
<organism evidence="1 2">
    <name type="scientific">Promethearchaeum syntrophicum</name>
    <dbReference type="NCBI Taxonomy" id="2594042"/>
    <lineage>
        <taxon>Archaea</taxon>
        <taxon>Promethearchaeati</taxon>
        <taxon>Promethearchaeota</taxon>
        <taxon>Promethearchaeia</taxon>
        <taxon>Promethearchaeales</taxon>
        <taxon>Promethearchaeaceae</taxon>
        <taxon>Promethearchaeum</taxon>
    </lineage>
</organism>
<dbReference type="GeneID" id="41328348"/>
<proteinExistence type="predicted"/>
<name>A0A5B9D671_9ARCH</name>
<dbReference type="RefSeq" id="WP_147661484.1">
    <property type="nucleotide sequence ID" value="NZ_CP042905.2"/>
</dbReference>
<gene>
    <name evidence="1" type="ORF">DSAG12_00345</name>
</gene>